<comment type="caution">
    <text evidence="1">The sequence shown here is derived from an EMBL/GenBank/DDBJ whole genome shotgun (WGS) entry which is preliminary data.</text>
</comment>
<sequence>MVGLVAYRRPKPQTDANASCGWGRLARIPVDVFSHVFGRSRRR</sequence>
<dbReference type="RefSeq" id="WP_387417526.1">
    <property type="nucleotide sequence ID" value="NZ_JBIASD010000044.1"/>
</dbReference>
<gene>
    <name evidence="1" type="ORF">ACFYXI_37730</name>
</gene>
<organism evidence="1 2">
    <name type="scientific">Microtetraspora malaysiensis</name>
    <dbReference type="NCBI Taxonomy" id="161358"/>
    <lineage>
        <taxon>Bacteria</taxon>
        <taxon>Bacillati</taxon>
        <taxon>Actinomycetota</taxon>
        <taxon>Actinomycetes</taxon>
        <taxon>Streptosporangiales</taxon>
        <taxon>Streptosporangiaceae</taxon>
        <taxon>Microtetraspora</taxon>
    </lineage>
</organism>
<dbReference type="EMBL" id="JBIASD010000044">
    <property type="protein sequence ID" value="MFF3671341.1"/>
    <property type="molecule type" value="Genomic_DNA"/>
</dbReference>
<proteinExistence type="predicted"/>
<dbReference type="Proteomes" id="UP001602013">
    <property type="component" value="Unassembled WGS sequence"/>
</dbReference>
<reference evidence="1 2" key="1">
    <citation type="submission" date="2024-10" db="EMBL/GenBank/DDBJ databases">
        <title>The Natural Products Discovery Center: Release of the First 8490 Sequenced Strains for Exploring Actinobacteria Biosynthetic Diversity.</title>
        <authorList>
            <person name="Kalkreuter E."/>
            <person name="Kautsar S.A."/>
            <person name="Yang D."/>
            <person name="Bader C.D."/>
            <person name="Teijaro C.N."/>
            <person name="Fluegel L."/>
            <person name="Davis C.M."/>
            <person name="Simpson J.R."/>
            <person name="Lauterbach L."/>
            <person name="Steele A.D."/>
            <person name="Gui C."/>
            <person name="Meng S."/>
            <person name="Li G."/>
            <person name="Viehrig K."/>
            <person name="Ye F."/>
            <person name="Su P."/>
            <person name="Kiefer A.F."/>
            <person name="Nichols A."/>
            <person name="Cepeda A.J."/>
            <person name="Yan W."/>
            <person name="Fan B."/>
            <person name="Jiang Y."/>
            <person name="Adhikari A."/>
            <person name="Zheng C.-J."/>
            <person name="Schuster L."/>
            <person name="Cowan T.M."/>
            <person name="Smanski M.J."/>
            <person name="Chevrette M.G."/>
            <person name="De Carvalho L.P.S."/>
            <person name="Shen B."/>
        </authorList>
    </citation>
    <scope>NUCLEOTIDE SEQUENCE [LARGE SCALE GENOMIC DNA]</scope>
    <source>
        <strain evidence="1 2">NPDC002173</strain>
    </source>
</reference>
<keyword evidence="2" id="KW-1185">Reference proteome</keyword>
<evidence type="ECO:0000313" key="1">
    <source>
        <dbReference type="EMBL" id="MFF3671341.1"/>
    </source>
</evidence>
<name>A0ABW6T262_9ACTN</name>
<evidence type="ECO:0000313" key="2">
    <source>
        <dbReference type="Proteomes" id="UP001602013"/>
    </source>
</evidence>
<protein>
    <submittedName>
        <fullName evidence="1">Uncharacterized protein</fullName>
    </submittedName>
</protein>
<accession>A0ABW6T262</accession>